<organism evidence="2 4">
    <name type="scientific">Bacillus canaveralius</name>
    <dbReference type="NCBI Taxonomy" id="1403243"/>
    <lineage>
        <taxon>Bacteria</taxon>
        <taxon>Bacillati</taxon>
        <taxon>Bacillota</taxon>
        <taxon>Bacilli</taxon>
        <taxon>Bacillales</taxon>
        <taxon>Bacillaceae</taxon>
        <taxon>Bacillus</taxon>
    </lineage>
</organism>
<evidence type="ECO:0000313" key="4">
    <source>
        <dbReference type="Proteomes" id="UP000234951"/>
    </source>
</evidence>
<dbReference type="GO" id="GO:0003677">
    <property type="term" value="F:DNA binding"/>
    <property type="evidence" value="ECO:0007669"/>
    <property type="project" value="InterPro"/>
</dbReference>
<sequence length="59" mass="6788">MPSPERLNGGKRAYSERDVQFIKFLKSLKDTGMALEDIQEFVKDGCIWERVQSKSCSFS</sequence>
<dbReference type="InterPro" id="IPR000551">
    <property type="entry name" value="MerR-type_HTH_dom"/>
</dbReference>
<dbReference type="AlphaFoldDB" id="A0A2N5GS63"/>
<evidence type="ECO:0000313" key="3">
    <source>
        <dbReference type="EMBL" id="PLR98614.1"/>
    </source>
</evidence>
<dbReference type="GO" id="GO:0006355">
    <property type="term" value="P:regulation of DNA-templated transcription"/>
    <property type="evidence" value="ECO:0007669"/>
    <property type="project" value="InterPro"/>
</dbReference>
<reference evidence="3 5" key="2">
    <citation type="submission" date="2017-12" db="EMBL/GenBank/DDBJ databases">
        <title>Comparative Functional Genomics of Dry Heat Resistant strains isolated from the Viking Spacecraft.</title>
        <authorList>
            <person name="Seuylemezian A."/>
            <person name="Cooper K."/>
            <person name="Vaishampayan P."/>
        </authorList>
    </citation>
    <scope>NUCLEOTIDE SEQUENCE [LARGE SCALE GENOMIC DNA]</scope>
    <source>
        <strain evidence="3 5">ATCC 29669</strain>
    </source>
</reference>
<keyword evidence="5" id="KW-1185">Reference proteome</keyword>
<dbReference type="Gene3D" id="1.10.1660.10">
    <property type="match status" value="1"/>
</dbReference>
<evidence type="ECO:0000313" key="2">
    <source>
        <dbReference type="EMBL" id="PLR86381.1"/>
    </source>
</evidence>
<dbReference type="InterPro" id="IPR009061">
    <property type="entry name" value="DNA-bd_dom_put_sf"/>
</dbReference>
<dbReference type="EMBL" id="PGVD01000021">
    <property type="protein sequence ID" value="PLR98614.1"/>
    <property type="molecule type" value="Genomic_DNA"/>
</dbReference>
<accession>A0A2N5GS63</accession>
<evidence type="ECO:0000313" key="5">
    <source>
        <dbReference type="Proteomes" id="UP000235114"/>
    </source>
</evidence>
<name>A0A2N5GS63_9BACI</name>
<evidence type="ECO:0000259" key="1">
    <source>
        <dbReference type="PROSITE" id="PS50937"/>
    </source>
</evidence>
<feature type="domain" description="HTH merR-type" evidence="1">
    <location>
        <begin position="1"/>
        <end position="44"/>
    </location>
</feature>
<gene>
    <name evidence="2" type="ORF">CU635_01960</name>
    <name evidence="3" type="ORF">CVD25_07805</name>
</gene>
<comment type="caution">
    <text evidence="2">The sequence shown here is derived from an EMBL/GenBank/DDBJ whole genome shotgun (WGS) entry which is preliminary data.</text>
</comment>
<dbReference type="Proteomes" id="UP000235114">
    <property type="component" value="Unassembled WGS sequence"/>
</dbReference>
<dbReference type="EMBL" id="PGVA01000003">
    <property type="protein sequence ID" value="PLR86381.1"/>
    <property type="molecule type" value="Genomic_DNA"/>
</dbReference>
<dbReference type="Proteomes" id="UP000234951">
    <property type="component" value="Unassembled WGS sequence"/>
</dbReference>
<dbReference type="Pfam" id="PF13411">
    <property type="entry name" value="MerR_1"/>
    <property type="match status" value="1"/>
</dbReference>
<proteinExistence type="predicted"/>
<protein>
    <recommendedName>
        <fullName evidence="1">HTH merR-type domain-containing protein</fullName>
    </recommendedName>
</protein>
<dbReference type="SUPFAM" id="SSF46955">
    <property type="entry name" value="Putative DNA-binding domain"/>
    <property type="match status" value="1"/>
</dbReference>
<dbReference type="OrthoDB" id="9811174at2"/>
<dbReference type="RefSeq" id="WP_101575476.1">
    <property type="nucleotide sequence ID" value="NZ_PGVA01000003.1"/>
</dbReference>
<dbReference type="PROSITE" id="PS50937">
    <property type="entry name" value="HTH_MERR_2"/>
    <property type="match status" value="1"/>
</dbReference>
<reference evidence="2 4" key="1">
    <citation type="submission" date="2017-11" db="EMBL/GenBank/DDBJ databases">
        <title>Comparitive Functional Genomics of Dry Heat Resistant strains isolated from the Viking Spacecraft.</title>
        <authorList>
            <person name="Seuylemezian A."/>
            <person name="Cooper K."/>
            <person name="Vaishampayan P."/>
        </authorList>
    </citation>
    <scope>NUCLEOTIDE SEQUENCE [LARGE SCALE GENOMIC DNA]</scope>
    <source>
        <strain evidence="2 4">M4.6</strain>
    </source>
</reference>